<dbReference type="Pfam" id="PF10704">
    <property type="entry name" value="DUF2508"/>
    <property type="match status" value="1"/>
</dbReference>
<evidence type="ECO:0000313" key="2">
    <source>
        <dbReference type="Proteomes" id="UP000516160"/>
    </source>
</evidence>
<protein>
    <submittedName>
        <fullName evidence="1">DUF2508 family protein</fullName>
    </submittedName>
</protein>
<proteinExistence type="predicted"/>
<dbReference type="AlphaFoldDB" id="A0A7G9W8G8"/>
<dbReference type="EMBL" id="CP058559">
    <property type="protein sequence ID" value="QNO14980.1"/>
    <property type="molecule type" value="Genomic_DNA"/>
</dbReference>
<gene>
    <name evidence="1" type="ORF">HYG86_09435</name>
</gene>
<dbReference type="InterPro" id="IPR019644">
    <property type="entry name" value="DUF2508"/>
</dbReference>
<sequence>MIKKLRKFLDVVQSYFESDENDAIHTSSKTMIELVEEAKKEWLAAKEYFNSVNEPELIDYAVHSIKATEKRYNYLLRELKQMELKEIK</sequence>
<name>A0A7G9W8G8_ALKCA</name>
<reference evidence="1 2" key="1">
    <citation type="submission" date="2020-07" db="EMBL/GenBank/DDBJ databases">
        <title>Alkalicella. sp. LB2 genome.</title>
        <authorList>
            <person name="Postec A."/>
            <person name="Quemeneur M."/>
        </authorList>
    </citation>
    <scope>NUCLEOTIDE SEQUENCE [LARGE SCALE GENOMIC DNA]</scope>
    <source>
        <strain evidence="1 2">LB2</strain>
    </source>
</reference>
<dbReference type="Proteomes" id="UP000516160">
    <property type="component" value="Chromosome"/>
</dbReference>
<organism evidence="1 2">
    <name type="scientific">Alkalicella caledoniensis</name>
    <dbReference type="NCBI Taxonomy" id="2731377"/>
    <lineage>
        <taxon>Bacteria</taxon>
        <taxon>Bacillati</taxon>
        <taxon>Bacillota</taxon>
        <taxon>Clostridia</taxon>
        <taxon>Eubacteriales</taxon>
        <taxon>Proteinivoracaceae</taxon>
        <taxon>Alkalicella</taxon>
    </lineage>
</organism>
<keyword evidence="2" id="KW-1185">Reference proteome</keyword>
<dbReference type="KEGG" id="acae:HYG86_09435"/>
<accession>A0A7G9W8G8</accession>
<evidence type="ECO:0000313" key="1">
    <source>
        <dbReference type="EMBL" id="QNO14980.1"/>
    </source>
</evidence>
<dbReference type="RefSeq" id="WP_213165345.1">
    <property type="nucleotide sequence ID" value="NZ_CP058559.1"/>
</dbReference>